<dbReference type="EMBL" id="MUGY01000054">
    <property type="protein sequence ID" value="OXA85694.1"/>
    <property type="molecule type" value="Genomic_DNA"/>
</dbReference>
<comment type="caution">
    <text evidence="2">The sequence shown here is derived from an EMBL/GenBank/DDBJ whole genome shotgun (WGS) entry which is preliminary data.</text>
</comment>
<evidence type="ECO:0000313" key="5">
    <source>
        <dbReference type="Proteomes" id="UP000198424"/>
    </source>
</evidence>
<dbReference type="EMBL" id="JPRM01000053">
    <property type="protein sequence ID" value="KFF08212.1"/>
    <property type="molecule type" value="Genomic_DNA"/>
</dbReference>
<proteinExistence type="predicted"/>
<dbReference type="AlphaFoldDB" id="A0A085ZUU8"/>
<feature type="chain" id="PRO_5001801840" evidence="1">
    <location>
        <begin position="22"/>
        <end position="190"/>
    </location>
</feature>
<reference evidence="3 5" key="2">
    <citation type="submission" date="2016-11" db="EMBL/GenBank/DDBJ databases">
        <title>Whole genomes of Flavobacteriaceae.</title>
        <authorList>
            <person name="Stine C."/>
            <person name="Li C."/>
            <person name="Tadesse D."/>
        </authorList>
    </citation>
    <scope>NUCLEOTIDE SEQUENCE [LARGE SCALE GENOMIC DNA]</scope>
    <source>
        <strain evidence="3 5">ATCC 29551</strain>
    </source>
</reference>
<dbReference type="RefSeq" id="WP_035628237.1">
    <property type="nucleotide sequence ID" value="NZ_JBEWQG010000032.1"/>
</dbReference>
<sequence>MKLNKALITFLFLSIISISYAQKEKSNSETRQFIDNAEITQINKDWNVKAEFKSGLGEIVSFFPVEAIDLKSNKKVKSLQMDMTVIYQIAGKNYNYFKSSWIDLNEVDEFILFIEQYVIPNLKDKTERKQSVTYIFNSREITFSFYIEKTAKRISIYLKDNGTTDYEHYFWTESQVNKIPDLLTMLKEVK</sequence>
<dbReference type="Proteomes" id="UP000028712">
    <property type="component" value="Unassembled WGS sequence"/>
</dbReference>
<gene>
    <name evidence="3" type="ORF">B0A62_24405</name>
    <name evidence="2" type="ORF">IW20_23900</name>
</gene>
<reference evidence="2 4" key="1">
    <citation type="submission" date="2014-07" db="EMBL/GenBank/DDBJ databases">
        <title>Genome of Flavobacterium hydatis DSM 2063.</title>
        <authorList>
            <person name="Pipes S.E."/>
            <person name="Stropko S.J."/>
            <person name="Newman J.D."/>
        </authorList>
    </citation>
    <scope>NUCLEOTIDE SEQUENCE [LARGE SCALE GENOMIC DNA]</scope>
    <source>
        <strain evidence="2 4">DSM 2063</strain>
    </source>
</reference>
<evidence type="ECO:0000313" key="4">
    <source>
        <dbReference type="Proteomes" id="UP000028712"/>
    </source>
</evidence>
<organism evidence="2 4">
    <name type="scientific">Flavobacterium hydatis</name>
    <name type="common">Cytophaga aquatilis</name>
    <dbReference type="NCBI Taxonomy" id="991"/>
    <lineage>
        <taxon>Bacteria</taxon>
        <taxon>Pseudomonadati</taxon>
        <taxon>Bacteroidota</taxon>
        <taxon>Flavobacteriia</taxon>
        <taxon>Flavobacteriales</taxon>
        <taxon>Flavobacteriaceae</taxon>
        <taxon>Flavobacterium</taxon>
    </lineage>
</organism>
<protein>
    <submittedName>
        <fullName evidence="2">Uncharacterized protein</fullName>
    </submittedName>
</protein>
<accession>A0A085ZUU8</accession>
<evidence type="ECO:0000256" key="1">
    <source>
        <dbReference type="SAM" id="SignalP"/>
    </source>
</evidence>
<dbReference type="eggNOG" id="ENOG5032C0V">
    <property type="taxonomic scope" value="Bacteria"/>
</dbReference>
<dbReference type="OrthoDB" id="1346487at2"/>
<dbReference type="Proteomes" id="UP000198424">
    <property type="component" value="Unassembled WGS sequence"/>
</dbReference>
<keyword evidence="5" id="KW-1185">Reference proteome</keyword>
<evidence type="ECO:0000313" key="2">
    <source>
        <dbReference type="EMBL" id="KFF08212.1"/>
    </source>
</evidence>
<feature type="signal peptide" evidence="1">
    <location>
        <begin position="1"/>
        <end position="21"/>
    </location>
</feature>
<name>A0A085ZUU8_FLAHY</name>
<evidence type="ECO:0000313" key="3">
    <source>
        <dbReference type="EMBL" id="OXA85694.1"/>
    </source>
</evidence>
<keyword evidence="1" id="KW-0732">Signal</keyword>